<dbReference type="EMBL" id="WMBR01000007">
    <property type="protein sequence ID" value="MXP23831.1"/>
    <property type="molecule type" value="Genomic_DNA"/>
</dbReference>
<dbReference type="Gene3D" id="3.90.1150.10">
    <property type="entry name" value="Aspartate Aminotransferase, domain 1"/>
    <property type="match status" value="1"/>
</dbReference>
<keyword evidence="3 6" id="KW-0808">Transferase</keyword>
<gene>
    <name evidence="6" type="ORF">GIY30_21065</name>
</gene>
<evidence type="ECO:0000256" key="4">
    <source>
        <dbReference type="ARBA" id="ARBA00022898"/>
    </source>
</evidence>
<protein>
    <submittedName>
        <fullName evidence="6">Aminotransferase class III-fold pyridoxal phosphate-dependent enzyme</fullName>
    </submittedName>
</protein>
<dbReference type="PANTHER" id="PTHR43094">
    <property type="entry name" value="AMINOTRANSFERASE"/>
    <property type="match status" value="1"/>
</dbReference>
<dbReference type="GO" id="GO:0030170">
    <property type="term" value="F:pyridoxal phosphate binding"/>
    <property type="evidence" value="ECO:0007669"/>
    <property type="project" value="InterPro"/>
</dbReference>
<evidence type="ECO:0000313" key="7">
    <source>
        <dbReference type="Proteomes" id="UP000475545"/>
    </source>
</evidence>
<evidence type="ECO:0000256" key="1">
    <source>
        <dbReference type="ARBA" id="ARBA00008954"/>
    </source>
</evidence>
<reference evidence="6 7" key="1">
    <citation type="submission" date="2019-11" db="EMBL/GenBank/DDBJ databases">
        <title>Gordonia sp. nov., a novel actinobacterium isolated from mangrove soil in Hainan.</title>
        <authorList>
            <person name="Huang X."/>
            <person name="Xie Y."/>
            <person name="Chu X."/>
            <person name="Xiao K."/>
        </authorList>
    </citation>
    <scope>NUCLEOTIDE SEQUENCE [LARGE SCALE GENOMIC DNA]</scope>
    <source>
        <strain evidence="6 7">HNM0687</strain>
    </source>
</reference>
<dbReference type="Pfam" id="PF00202">
    <property type="entry name" value="Aminotran_3"/>
    <property type="match status" value="1"/>
</dbReference>
<dbReference type="InterPro" id="IPR005814">
    <property type="entry name" value="Aminotrans_3"/>
</dbReference>
<comment type="caution">
    <text evidence="6">The sequence shown here is derived from an EMBL/GenBank/DDBJ whole genome shotgun (WGS) entry which is preliminary data.</text>
</comment>
<evidence type="ECO:0000256" key="3">
    <source>
        <dbReference type="ARBA" id="ARBA00022679"/>
    </source>
</evidence>
<dbReference type="FunFam" id="3.40.640.10:FF:000014">
    <property type="entry name" value="Adenosylmethionine-8-amino-7-oxononanoate aminotransferase, probable"/>
    <property type="match status" value="1"/>
</dbReference>
<keyword evidence="7" id="KW-1185">Reference proteome</keyword>
<dbReference type="InterPro" id="IPR015421">
    <property type="entry name" value="PyrdxlP-dep_Trfase_major"/>
</dbReference>
<evidence type="ECO:0000256" key="2">
    <source>
        <dbReference type="ARBA" id="ARBA00022576"/>
    </source>
</evidence>
<keyword evidence="4 5" id="KW-0663">Pyridoxal phosphate</keyword>
<dbReference type="InterPro" id="IPR015422">
    <property type="entry name" value="PyrdxlP-dep_Trfase_small"/>
</dbReference>
<evidence type="ECO:0000313" key="6">
    <source>
        <dbReference type="EMBL" id="MXP23831.1"/>
    </source>
</evidence>
<dbReference type="SUPFAM" id="SSF53383">
    <property type="entry name" value="PLP-dependent transferases"/>
    <property type="match status" value="1"/>
</dbReference>
<dbReference type="PANTHER" id="PTHR43094:SF1">
    <property type="entry name" value="AMINOTRANSFERASE CLASS-III"/>
    <property type="match status" value="1"/>
</dbReference>
<dbReference type="GO" id="GO:0008483">
    <property type="term" value="F:transaminase activity"/>
    <property type="evidence" value="ECO:0007669"/>
    <property type="project" value="UniProtKB-KW"/>
</dbReference>
<comment type="similarity">
    <text evidence="1 5">Belongs to the class-III pyridoxal-phosphate-dependent aminotransferase family.</text>
</comment>
<accession>A0A6L7GXM3</accession>
<dbReference type="PIRSF" id="PIRSF000521">
    <property type="entry name" value="Transaminase_4ab_Lys_Orn"/>
    <property type="match status" value="1"/>
</dbReference>
<dbReference type="AlphaFoldDB" id="A0A6L7GXM3"/>
<dbReference type="RefSeq" id="WP_160904032.1">
    <property type="nucleotide sequence ID" value="NZ_CP102850.1"/>
</dbReference>
<name>A0A6L7GXM3_9ACTN</name>
<sequence length="457" mass="49693">MTSVQTRHALETRALDHLWMHSNDLEWDDLQEGGLRVFSRGHGSTLIDVHGAEYIDGLAGLFVVAAGHGRTEIGEAMARQAGEIAYTAASNAANPVNIALAEKISSLTPGDLNRVFLCSGGSEAVESAMKIAKQVQVMRGHGKRYKIIARRGSYHGTTFGAASLTGSASEKYFGPFMPGVSKVPNPNQYRNDFGLDGEAGDIMCARFIEQEILAQGPENVAAVIGEPISVANGTHLPSPIYWQMLRDICDRYGVLLIMDEVITGWGRTGKWFAAEHYGVVPDIMTMAKGLSSGYAPVAAVAVRSSIFDDFRPTGQALNHLITFGGHAVAAAAALKNIEILERENLVQRSAEMGTYLYDLAQKLRSHPTVGDVRGGLGLLCAIDFVKNKDTREAWGTSHPFIKFLALRTQEEGLVTRVWDVLHLAPPFVLTRDEAERAIDIVDRCLTEAEAKFADEIQ</sequence>
<proteinExistence type="inferred from homology"/>
<dbReference type="CDD" id="cd00610">
    <property type="entry name" value="OAT_like"/>
    <property type="match status" value="1"/>
</dbReference>
<dbReference type="InterPro" id="IPR015424">
    <property type="entry name" value="PyrdxlP-dep_Trfase"/>
</dbReference>
<evidence type="ECO:0000256" key="5">
    <source>
        <dbReference type="RuleBase" id="RU003560"/>
    </source>
</evidence>
<keyword evidence="2 6" id="KW-0032">Aminotransferase</keyword>
<dbReference type="Gene3D" id="3.40.640.10">
    <property type="entry name" value="Type I PLP-dependent aspartate aminotransferase-like (Major domain)"/>
    <property type="match status" value="1"/>
</dbReference>
<dbReference type="Proteomes" id="UP000475545">
    <property type="component" value="Unassembled WGS sequence"/>
</dbReference>
<organism evidence="6 7">
    <name type="scientific">Gordonia mangrovi</name>
    <dbReference type="NCBI Taxonomy" id="2665643"/>
    <lineage>
        <taxon>Bacteria</taxon>
        <taxon>Bacillati</taxon>
        <taxon>Actinomycetota</taxon>
        <taxon>Actinomycetes</taxon>
        <taxon>Mycobacteriales</taxon>
        <taxon>Gordoniaceae</taxon>
        <taxon>Gordonia</taxon>
    </lineage>
</organism>